<organism evidence="8 9">
    <name type="scientific">Kibdelosporangium aridum</name>
    <dbReference type="NCBI Taxonomy" id="2030"/>
    <lineage>
        <taxon>Bacteria</taxon>
        <taxon>Bacillati</taxon>
        <taxon>Actinomycetota</taxon>
        <taxon>Actinomycetes</taxon>
        <taxon>Pseudonocardiales</taxon>
        <taxon>Pseudonocardiaceae</taxon>
        <taxon>Kibdelosporangium</taxon>
    </lineage>
</organism>
<protein>
    <submittedName>
        <fullName evidence="8">RNA polymerase subunit sigma-70</fullName>
    </submittedName>
</protein>
<dbReference type="SUPFAM" id="SSF88946">
    <property type="entry name" value="Sigma2 domain of RNA polymerase sigma factors"/>
    <property type="match status" value="1"/>
</dbReference>
<feature type="region of interest" description="Disordered" evidence="5">
    <location>
        <begin position="113"/>
        <end position="142"/>
    </location>
</feature>
<dbReference type="EMBL" id="QHKI01000018">
    <property type="protein sequence ID" value="RSM83843.1"/>
    <property type="molecule type" value="Genomic_DNA"/>
</dbReference>
<dbReference type="GO" id="GO:0016987">
    <property type="term" value="F:sigma factor activity"/>
    <property type="evidence" value="ECO:0007669"/>
    <property type="project" value="UniProtKB-KW"/>
</dbReference>
<dbReference type="GO" id="GO:0003677">
    <property type="term" value="F:DNA binding"/>
    <property type="evidence" value="ECO:0007669"/>
    <property type="project" value="InterPro"/>
</dbReference>
<keyword evidence="2" id="KW-0805">Transcription regulation</keyword>
<evidence type="ECO:0000256" key="1">
    <source>
        <dbReference type="ARBA" id="ARBA00010641"/>
    </source>
</evidence>
<sequence>MSRVQSAAAFGDSSGNIRSFRRKHSTVDTTPEVALAAAISQAKGGNESAFRVLYRSVQPALLRYLRVLVGQDAEDVASEAWLQIARDLPSFRGDADGFRGWATTIARNRAMDHLRGQRRRPVDTEPVEELTERPASSDTAESAVDSMATDAALAMIAKLPQDQAEAVLLRVVVGLDAKASGKVLGKRAGAVRTSAYRGLRKLAELLEQAADQGE</sequence>
<evidence type="ECO:0000259" key="6">
    <source>
        <dbReference type="Pfam" id="PF04542"/>
    </source>
</evidence>
<dbReference type="PANTHER" id="PTHR43133">
    <property type="entry name" value="RNA POLYMERASE ECF-TYPE SIGMA FACTO"/>
    <property type="match status" value="1"/>
</dbReference>
<evidence type="ECO:0000256" key="5">
    <source>
        <dbReference type="SAM" id="MobiDB-lite"/>
    </source>
</evidence>
<keyword evidence="3" id="KW-0731">Sigma factor</keyword>
<dbReference type="Pfam" id="PF04542">
    <property type="entry name" value="Sigma70_r2"/>
    <property type="match status" value="1"/>
</dbReference>
<reference evidence="8 9" key="1">
    <citation type="submission" date="2018-05" db="EMBL/GenBank/DDBJ databases">
        <title>Evolution of GPA BGCs.</title>
        <authorList>
            <person name="Waglechner N."/>
            <person name="Wright G.D."/>
        </authorList>
    </citation>
    <scope>NUCLEOTIDE SEQUENCE [LARGE SCALE GENOMIC DNA]</scope>
    <source>
        <strain evidence="8 9">A82846</strain>
    </source>
</reference>
<evidence type="ECO:0000256" key="4">
    <source>
        <dbReference type="ARBA" id="ARBA00023163"/>
    </source>
</evidence>
<feature type="domain" description="RNA polymerase sigma-70 region 2" evidence="6">
    <location>
        <begin position="53"/>
        <end position="120"/>
    </location>
</feature>
<evidence type="ECO:0000313" key="9">
    <source>
        <dbReference type="Proteomes" id="UP000287547"/>
    </source>
</evidence>
<dbReference type="InterPro" id="IPR039425">
    <property type="entry name" value="RNA_pol_sigma-70-like"/>
</dbReference>
<dbReference type="PANTHER" id="PTHR43133:SF66">
    <property type="entry name" value="ECF RNA POLYMERASE SIGMA FACTOR SIGK"/>
    <property type="match status" value="1"/>
</dbReference>
<dbReference type="InterPro" id="IPR036388">
    <property type="entry name" value="WH-like_DNA-bd_sf"/>
</dbReference>
<dbReference type="InterPro" id="IPR013324">
    <property type="entry name" value="RNA_pol_sigma_r3/r4-like"/>
</dbReference>
<dbReference type="Proteomes" id="UP000287547">
    <property type="component" value="Unassembled WGS sequence"/>
</dbReference>
<dbReference type="SUPFAM" id="SSF88659">
    <property type="entry name" value="Sigma3 and sigma4 domains of RNA polymerase sigma factors"/>
    <property type="match status" value="1"/>
</dbReference>
<keyword evidence="4" id="KW-0804">Transcription</keyword>
<dbReference type="GO" id="GO:0006352">
    <property type="term" value="P:DNA-templated transcription initiation"/>
    <property type="evidence" value="ECO:0007669"/>
    <property type="project" value="InterPro"/>
</dbReference>
<evidence type="ECO:0000259" key="7">
    <source>
        <dbReference type="Pfam" id="PF08281"/>
    </source>
</evidence>
<feature type="compositionally biased region" description="Basic and acidic residues" evidence="5">
    <location>
        <begin position="113"/>
        <end position="123"/>
    </location>
</feature>
<dbReference type="OrthoDB" id="5501064at2"/>
<dbReference type="InterPro" id="IPR007627">
    <property type="entry name" value="RNA_pol_sigma70_r2"/>
</dbReference>
<evidence type="ECO:0000256" key="2">
    <source>
        <dbReference type="ARBA" id="ARBA00023015"/>
    </source>
</evidence>
<evidence type="ECO:0000256" key="3">
    <source>
        <dbReference type="ARBA" id="ARBA00023082"/>
    </source>
</evidence>
<feature type="domain" description="RNA polymerase sigma factor 70 region 4 type 2" evidence="7">
    <location>
        <begin position="151"/>
        <end position="202"/>
    </location>
</feature>
<comment type="caution">
    <text evidence="8">The sequence shown here is derived from an EMBL/GenBank/DDBJ whole genome shotgun (WGS) entry which is preliminary data.</text>
</comment>
<dbReference type="InterPro" id="IPR013325">
    <property type="entry name" value="RNA_pol_sigma_r2"/>
</dbReference>
<accession>A0A428Z7R9</accession>
<dbReference type="Gene3D" id="1.10.10.10">
    <property type="entry name" value="Winged helix-like DNA-binding domain superfamily/Winged helix DNA-binding domain"/>
    <property type="match status" value="1"/>
</dbReference>
<proteinExistence type="inferred from homology"/>
<dbReference type="NCBIfam" id="TIGR02937">
    <property type="entry name" value="sigma70-ECF"/>
    <property type="match status" value="1"/>
</dbReference>
<dbReference type="InterPro" id="IPR013249">
    <property type="entry name" value="RNA_pol_sigma70_r4_t2"/>
</dbReference>
<dbReference type="InterPro" id="IPR014284">
    <property type="entry name" value="RNA_pol_sigma-70_dom"/>
</dbReference>
<dbReference type="Pfam" id="PF08281">
    <property type="entry name" value="Sigma70_r4_2"/>
    <property type="match status" value="1"/>
</dbReference>
<comment type="similarity">
    <text evidence="1">Belongs to the sigma-70 factor family. ECF subfamily.</text>
</comment>
<dbReference type="AlphaFoldDB" id="A0A428Z7R9"/>
<dbReference type="Gene3D" id="1.10.1740.10">
    <property type="match status" value="1"/>
</dbReference>
<gene>
    <name evidence="8" type="ORF">DMH04_22005</name>
</gene>
<name>A0A428Z7R9_KIBAR</name>
<evidence type="ECO:0000313" key="8">
    <source>
        <dbReference type="EMBL" id="RSM83843.1"/>
    </source>
</evidence>